<feature type="compositionally biased region" description="Low complexity" evidence="1">
    <location>
        <begin position="384"/>
        <end position="409"/>
    </location>
</feature>
<feature type="compositionally biased region" description="Polar residues" evidence="1">
    <location>
        <begin position="35"/>
        <end position="44"/>
    </location>
</feature>
<feature type="compositionally biased region" description="Basic residues" evidence="1">
    <location>
        <begin position="291"/>
        <end position="303"/>
    </location>
</feature>
<accession>A0A4S8LVB9</accession>
<feature type="compositionally biased region" description="Basic and acidic residues" evidence="1">
    <location>
        <begin position="127"/>
        <end position="140"/>
    </location>
</feature>
<evidence type="ECO:0000313" key="2">
    <source>
        <dbReference type="EMBL" id="THU93522.1"/>
    </source>
</evidence>
<feature type="compositionally biased region" description="Low complexity" evidence="1">
    <location>
        <begin position="358"/>
        <end position="372"/>
    </location>
</feature>
<sequence length="409" mass="46572">MSSYDPLPLLSTVSSGSSVPRRPSGSYPHSYDRPMTSSSHPRANSSPDSRRPSSSGYDSYKSANYDMYRGSEYSSYGDYRHSGGYDRYRDPPENNWDQSRSSHPSRDYYNVRHTASPVSPNPNTIMNRDRDKTRARRDSVSMKATRMFEPNNSWKQANGHENSELYSSVPSNYEFNGTHRRDSRDQDNFSGKASWSQSSYYRTPSSSSRDQRPSDSRDRYSYKLAYKDDDRDRSREHDSKTDGRSSDHYIPYTNGPSRNGRRSPSRGRSESRSPRRLGSQTRSQTPSRSPSRSRSRSRSHSRSRSSVSRSGSSTRSVSRSPSKTSRLPQRSSGKDQSTYNARGSLSSWSRDRSERAQRNYSTYRPSRRSTSPKGKSARRHVDSSYESASSVSRSPSRSSIASSREPSFR</sequence>
<dbReference type="EMBL" id="ML179247">
    <property type="protein sequence ID" value="THU93522.1"/>
    <property type="molecule type" value="Genomic_DNA"/>
</dbReference>
<feature type="compositionally biased region" description="Polar residues" evidence="1">
    <location>
        <begin position="150"/>
        <end position="175"/>
    </location>
</feature>
<feature type="compositionally biased region" description="Low complexity" evidence="1">
    <location>
        <begin position="194"/>
        <end position="208"/>
    </location>
</feature>
<keyword evidence="3" id="KW-1185">Reference proteome</keyword>
<proteinExistence type="predicted"/>
<feature type="compositionally biased region" description="Basic and acidic residues" evidence="1">
    <location>
        <begin position="209"/>
        <end position="247"/>
    </location>
</feature>
<feature type="compositionally biased region" description="Polar residues" evidence="1">
    <location>
        <begin position="116"/>
        <end position="126"/>
    </location>
</feature>
<feature type="compositionally biased region" description="Low complexity" evidence="1">
    <location>
        <begin position="304"/>
        <end position="326"/>
    </location>
</feature>
<organism evidence="2 3">
    <name type="scientific">Dendrothele bispora (strain CBS 962.96)</name>
    <dbReference type="NCBI Taxonomy" id="1314807"/>
    <lineage>
        <taxon>Eukaryota</taxon>
        <taxon>Fungi</taxon>
        <taxon>Dikarya</taxon>
        <taxon>Basidiomycota</taxon>
        <taxon>Agaricomycotina</taxon>
        <taxon>Agaricomycetes</taxon>
        <taxon>Agaricomycetidae</taxon>
        <taxon>Agaricales</taxon>
        <taxon>Agaricales incertae sedis</taxon>
        <taxon>Dendrothele</taxon>
    </lineage>
</organism>
<feature type="compositionally biased region" description="Low complexity" evidence="1">
    <location>
        <begin position="276"/>
        <end position="290"/>
    </location>
</feature>
<gene>
    <name evidence="2" type="ORF">K435DRAFT_190367</name>
</gene>
<reference evidence="2 3" key="1">
    <citation type="journal article" date="2019" name="Nat. Ecol. Evol.">
        <title>Megaphylogeny resolves global patterns of mushroom evolution.</title>
        <authorList>
            <person name="Varga T."/>
            <person name="Krizsan K."/>
            <person name="Foldi C."/>
            <person name="Dima B."/>
            <person name="Sanchez-Garcia M."/>
            <person name="Sanchez-Ramirez S."/>
            <person name="Szollosi G.J."/>
            <person name="Szarkandi J.G."/>
            <person name="Papp V."/>
            <person name="Albert L."/>
            <person name="Andreopoulos W."/>
            <person name="Angelini C."/>
            <person name="Antonin V."/>
            <person name="Barry K.W."/>
            <person name="Bougher N.L."/>
            <person name="Buchanan P."/>
            <person name="Buyck B."/>
            <person name="Bense V."/>
            <person name="Catcheside P."/>
            <person name="Chovatia M."/>
            <person name="Cooper J."/>
            <person name="Damon W."/>
            <person name="Desjardin D."/>
            <person name="Finy P."/>
            <person name="Geml J."/>
            <person name="Haridas S."/>
            <person name="Hughes K."/>
            <person name="Justo A."/>
            <person name="Karasinski D."/>
            <person name="Kautmanova I."/>
            <person name="Kiss B."/>
            <person name="Kocsube S."/>
            <person name="Kotiranta H."/>
            <person name="LaButti K.M."/>
            <person name="Lechner B.E."/>
            <person name="Liimatainen K."/>
            <person name="Lipzen A."/>
            <person name="Lukacs Z."/>
            <person name="Mihaltcheva S."/>
            <person name="Morgado L.N."/>
            <person name="Niskanen T."/>
            <person name="Noordeloos M.E."/>
            <person name="Ohm R.A."/>
            <person name="Ortiz-Santana B."/>
            <person name="Ovrebo C."/>
            <person name="Racz N."/>
            <person name="Riley R."/>
            <person name="Savchenko A."/>
            <person name="Shiryaev A."/>
            <person name="Soop K."/>
            <person name="Spirin V."/>
            <person name="Szebenyi C."/>
            <person name="Tomsovsky M."/>
            <person name="Tulloss R.E."/>
            <person name="Uehling J."/>
            <person name="Grigoriev I.V."/>
            <person name="Vagvolgyi C."/>
            <person name="Papp T."/>
            <person name="Martin F.M."/>
            <person name="Miettinen O."/>
            <person name="Hibbett D.S."/>
            <person name="Nagy L.G."/>
        </authorList>
    </citation>
    <scope>NUCLEOTIDE SEQUENCE [LARGE SCALE GENOMIC DNA]</scope>
    <source>
        <strain evidence="2 3">CBS 962.96</strain>
    </source>
</reference>
<feature type="compositionally biased region" description="Polar residues" evidence="1">
    <location>
        <begin position="327"/>
        <end position="348"/>
    </location>
</feature>
<feature type="compositionally biased region" description="Basic and acidic residues" evidence="1">
    <location>
        <begin position="177"/>
        <end position="187"/>
    </location>
</feature>
<feature type="compositionally biased region" description="Basic and acidic residues" evidence="1">
    <location>
        <begin position="78"/>
        <end position="92"/>
    </location>
</feature>
<feature type="region of interest" description="Disordered" evidence="1">
    <location>
        <begin position="1"/>
        <end position="409"/>
    </location>
</feature>
<name>A0A4S8LVB9_DENBC</name>
<dbReference type="AlphaFoldDB" id="A0A4S8LVB9"/>
<evidence type="ECO:0000313" key="3">
    <source>
        <dbReference type="Proteomes" id="UP000297245"/>
    </source>
</evidence>
<evidence type="ECO:0000256" key="1">
    <source>
        <dbReference type="SAM" id="MobiDB-lite"/>
    </source>
</evidence>
<dbReference type="Proteomes" id="UP000297245">
    <property type="component" value="Unassembled WGS sequence"/>
</dbReference>
<protein>
    <submittedName>
        <fullName evidence="2">Uncharacterized protein</fullName>
    </submittedName>
</protein>
<feature type="compositionally biased region" description="Low complexity" evidence="1">
    <location>
        <begin position="1"/>
        <end position="26"/>
    </location>
</feature>